<dbReference type="PANTHER" id="PTHR24111">
    <property type="entry name" value="LEUCINE-RICH REPEAT-CONTAINING PROTEIN 34"/>
    <property type="match status" value="1"/>
</dbReference>
<organism evidence="2 3">
    <name type="scientific">Priapulus caudatus</name>
    <name type="common">Priapulid worm</name>
    <dbReference type="NCBI Taxonomy" id="37621"/>
    <lineage>
        <taxon>Eukaryota</taxon>
        <taxon>Metazoa</taxon>
        <taxon>Ecdysozoa</taxon>
        <taxon>Scalidophora</taxon>
        <taxon>Priapulida</taxon>
        <taxon>Priapulimorpha</taxon>
        <taxon>Priapulimorphida</taxon>
        <taxon>Priapulidae</taxon>
        <taxon>Priapulus</taxon>
    </lineage>
</organism>
<reference evidence="3" key="1">
    <citation type="submission" date="2025-08" db="UniProtKB">
        <authorList>
            <consortium name="RefSeq"/>
        </authorList>
    </citation>
    <scope>IDENTIFICATION</scope>
</reference>
<sequence>MKEIVQRYIKACKKLRQPPSKFIRRVLVATGESFTDELILNGSEAERAYGSSARLTKRDATAICLLLENDTSFHVLRLRCNNISNEGTKWLAKLLRKTMTLREIDITFNGIGPSGLETLIEGLLINETLSCIRMDDNKIGNLGGVLFAQVLQVRPNIQALHLSNTDMGIEGESSKGIPHAQENCLNRPLPVFWLTRGNSPIHMGRLLQVNKGLTEIHLQKCAIADFGVTRLVDALVHNTTLRYLDLGCNRIGRDGAKELARLLGRNTVLQVLDLCFNRIEDDGAITLSHVLPNNTSLQALAIRSNCIAGSGLCALANALYRNDALQQLYIWGNRFDQSACVAIRDVLNAKRLQQGNTDVKPYVVDSMTHLAQLNHDVIYSGHEQ</sequence>
<dbReference type="SMART" id="SM00368">
    <property type="entry name" value="LRR_RI"/>
    <property type="match status" value="9"/>
</dbReference>
<dbReference type="SUPFAM" id="SSF52047">
    <property type="entry name" value="RNI-like"/>
    <property type="match status" value="1"/>
</dbReference>
<proteinExistence type="predicted"/>
<dbReference type="InterPro" id="IPR032675">
    <property type="entry name" value="LRR_dom_sf"/>
</dbReference>
<dbReference type="Pfam" id="PF13516">
    <property type="entry name" value="LRR_6"/>
    <property type="match status" value="5"/>
</dbReference>
<dbReference type="Gene3D" id="3.80.10.10">
    <property type="entry name" value="Ribonuclease Inhibitor"/>
    <property type="match status" value="2"/>
</dbReference>
<name>A0ABM1DS76_PRICU</name>
<evidence type="ECO:0000313" key="2">
    <source>
        <dbReference type="Proteomes" id="UP000695022"/>
    </source>
</evidence>
<dbReference type="RefSeq" id="XP_014662797.1">
    <property type="nucleotide sequence ID" value="XM_014807311.1"/>
</dbReference>
<dbReference type="GeneID" id="106805626"/>
<dbReference type="Proteomes" id="UP000695022">
    <property type="component" value="Unplaced"/>
</dbReference>
<dbReference type="InterPro" id="IPR052201">
    <property type="entry name" value="LRR-containing_regulator"/>
</dbReference>
<dbReference type="InterPro" id="IPR001611">
    <property type="entry name" value="Leu-rich_rpt"/>
</dbReference>
<evidence type="ECO:0000256" key="1">
    <source>
        <dbReference type="ARBA" id="ARBA00022737"/>
    </source>
</evidence>
<gene>
    <name evidence="3" type="primary">LOC106805626</name>
</gene>
<dbReference type="PANTHER" id="PTHR24111:SF0">
    <property type="entry name" value="LEUCINE-RICH REPEAT-CONTAINING PROTEIN"/>
    <property type="match status" value="1"/>
</dbReference>
<keyword evidence="1" id="KW-0677">Repeat</keyword>
<protein>
    <submittedName>
        <fullName evidence="3">Leucine-rich repeat-containing protein 34-like</fullName>
    </submittedName>
</protein>
<evidence type="ECO:0000313" key="3">
    <source>
        <dbReference type="RefSeq" id="XP_014662797.1"/>
    </source>
</evidence>
<keyword evidence="2" id="KW-1185">Reference proteome</keyword>
<accession>A0ABM1DS76</accession>